<gene>
    <name evidence="2" type="ORF">CLV49_0676</name>
    <name evidence="3" type="ORF">ELQ93_17220</name>
</gene>
<reference evidence="3 5" key="2">
    <citation type="submission" date="2018-12" db="EMBL/GenBank/DDBJ databases">
        <authorList>
            <person name="hu s."/>
            <person name="Xu Y."/>
            <person name="Xu B."/>
            <person name="Li F."/>
        </authorList>
    </citation>
    <scope>NUCLEOTIDE SEQUENCE [LARGE SCALE GENOMIC DNA]</scope>
    <source>
        <strain evidence="3 5">KSW2-17</strain>
    </source>
</reference>
<organism evidence="2 4">
    <name type="scientific">Labedella gwakjiensis</name>
    <dbReference type="NCBI Taxonomy" id="390269"/>
    <lineage>
        <taxon>Bacteria</taxon>
        <taxon>Bacillati</taxon>
        <taxon>Actinomycetota</taxon>
        <taxon>Actinomycetes</taxon>
        <taxon>Micrococcales</taxon>
        <taxon>Microbacteriaceae</taxon>
        <taxon>Labedella</taxon>
    </lineage>
</organism>
<evidence type="ECO:0000313" key="2">
    <source>
        <dbReference type="EMBL" id="PSL37070.1"/>
    </source>
</evidence>
<dbReference type="EMBL" id="PYAU01000001">
    <property type="protein sequence ID" value="PSL37070.1"/>
    <property type="molecule type" value="Genomic_DNA"/>
</dbReference>
<dbReference type="Proteomes" id="UP000268291">
    <property type="component" value="Unassembled WGS sequence"/>
</dbReference>
<evidence type="ECO:0000313" key="5">
    <source>
        <dbReference type="Proteomes" id="UP000268291"/>
    </source>
</evidence>
<keyword evidence="5" id="KW-1185">Reference proteome</keyword>
<dbReference type="AlphaFoldDB" id="A0A2P8GSX7"/>
<protein>
    <submittedName>
        <fullName evidence="3">Dabb family protein</fullName>
    </submittedName>
    <submittedName>
        <fullName evidence="2">Stress responsive alpha/beta barrel protein</fullName>
    </submittedName>
</protein>
<dbReference type="SMART" id="SM00886">
    <property type="entry name" value="Dabb"/>
    <property type="match status" value="1"/>
</dbReference>
<sequence>MTIRHIVMWTLTAQDEGTKAAHAAEIASRLGALVGVVEEIQSLTVSTNVAYPEQNSDVVLVADYADLDALDRYQKHPAHQEAAAFVRSVVSSRASIDYAL</sequence>
<reference evidence="2 4" key="1">
    <citation type="submission" date="2018-03" db="EMBL/GenBank/DDBJ databases">
        <title>Genomic Encyclopedia of Archaeal and Bacterial Type Strains, Phase II (KMG-II): from individual species to whole genera.</title>
        <authorList>
            <person name="Goeker M."/>
        </authorList>
    </citation>
    <scope>NUCLEOTIDE SEQUENCE [LARGE SCALE GENOMIC DNA]</scope>
    <source>
        <strain evidence="2 4">DSM 21548</strain>
    </source>
</reference>
<dbReference type="InterPro" id="IPR013097">
    <property type="entry name" value="Dabb"/>
</dbReference>
<comment type="caution">
    <text evidence="2">The sequence shown here is derived from an EMBL/GenBank/DDBJ whole genome shotgun (WGS) entry which is preliminary data.</text>
</comment>
<dbReference type="Proteomes" id="UP000241203">
    <property type="component" value="Unassembled WGS sequence"/>
</dbReference>
<dbReference type="PANTHER" id="PTHR37832">
    <property type="entry name" value="BLL2683 PROTEIN"/>
    <property type="match status" value="1"/>
</dbReference>
<evidence type="ECO:0000259" key="1">
    <source>
        <dbReference type="PROSITE" id="PS51502"/>
    </source>
</evidence>
<evidence type="ECO:0000313" key="4">
    <source>
        <dbReference type="Proteomes" id="UP000241203"/>
    </source>
</evidence>
<dbReference type="OrthoDB" id="6637496at2"/>
<dbReference type="Pfam" id="PF07876">
    <property type="entry name" value="Dabb"/>
    <property type="match status" value="1"/>
</dbReference>
<dbReference type="PANTHER" id="PTHR37832:SF1">
    <property type="entry name" value="STRESS-RESPONSE A_B BARREL DOMAIN-CONTAINING PROTEIN"/>
    <property type="match status" value="1"/>
</dbReference>
<feature type="domain" description="Stress-response A/B barrel" evidence="1">
    <location>
        <begin position="3"/>
        <end position="98"/>
    </location>
</feature>
<dbReference type="RefSeq" id="WP_106562259.1">
    <property type="nucleotide sequence ID" value="NZ_PYAU01000001.1"/>
</dbReference>
<proteinExistence type="predicted"/>
<dbReference type="InterPro" id="IPR011008">
    <property type="entry name" value="Dimeric_a/b-barrel"/>
</dbReference>
<name>A0A2P8GSX7_9MICO</name>
<evidence type="ECO:0000313" key="3">
    <source>
        <dbReference type="EMBL" id="RUQ82025.1"/>
    </source>
</evidence>
<dbReference type="PROSITE" id="PS51502">
    <property type="entry name" value="S_R_A_B_BARREL"/>
    <property type="match status" value="1"/>
</dbReference>
<dbReference type="Gene3D" id="3.30.70.100">
    <property type="match status" value="1"/>
</dbReference>
<dbReference type="EMBL" id="RZGY01000004">
    <property type="protein sequence ID" value="RUQ82025.1"/>
    <property type="molecule type" value="Genomic_DNA"/>
</dbReference>
<accession>A0A2P8GSX7</accession>
<dbReference type="SUPFAM" id="SSF54909">
    <property type="entry name" value="Dimeric alpha+beta barrel"/>
    <property type="match status" value="1"/>
</dbReference>